<dbReference type="InterPro" id="IPR013096">
    <property type="entry name" value="Cupin_2"/>
</dbReference>
<evidence type="ECO:0000313" key="4">
    <source>
        <dbReference type="Proteomes" id="UP001139700"/>
    </source>
</evidence>
<feature type="transmembrane region" description="Helical" evidence="1">
    <location>
        <begin position="71"/>
        <end position="92"/>
    </location>
</feature>
<feature type="transmembrane region" description="Helical" evidence="1">
    <location>
        <begin position="167"/>
        <end position="186"/>
    </location>
</feature>
<dbReference type="Gene3D" id="2.60.120.10">
    <property type="entry name" value="Jelly Rolls"/>
    <property type="match status" value="1"/>
</dbReference>
<dbReference type="EMBL" id="JAJTTA010000002">
    <property type="protein sequence ID" value="MCF0039766.1"/>
    <property type="molecule type" value="Genomic_DNA"/>
</dbReference>
<feature type="domain" description="Cupin type-2" evidence="2">
    <location>
        <begin position="283"/>
        <end position="354"/>
    </location>
</feature>
<dbReference type="InterPro" id="IPR014710">
    <property type="entry name" value="RmlC-like_jellyroll"/>
</dbReference>
<dbReference type="RefSeq" id="WP_234612205.1">
    <property type="nucleotide sequence ID" value="NZ_CP098806.1"/>
</dbReference>
<gene>
    <name evidence="3" type="ORF">LXM24_06690</name>
</gene>
<feature type="transmembrane region" description="Helical" evidence="1">
    <location>
        <begin position="45"/>
        <end position="65"/>
    </location>
</feature>
<dbReference type="InterPro" id="IPR011051">
    <property type="entry name" value="RmlC_Cupin_sf"/>
</dbReference>
<dbReference type="AlphaFoldDB" id="A0A9X1P6Q9"/>
<reference evidence="3" key="1">
    <citation type="submission" date="2021-12" db="EMBL/GenBank/DDBJ databases">
        <title>Novel species in genus Dyadobacter.</title>
        <authorList>
            <person name="Ma C."/>
        </authorList>
    </citation>
    <scope>NUCLEOTIDE SEQUENCE</scope>
    <source>
        <strain evidence="3">CY399</strain>
    </source>
</reference>
<dbReference type="Proteomes" id="UP001139700">
    <property type="component" value="Unassembled WGS sequence"/>
</dbReference>
<dbReference type="Pfam" id="PF07883">
    <property type="entry name" value="Cupin_2"/>
    <property type="match status" value="1"/>
</dbReference>
<dbReference type="SUPFAM" id="SSF51182">
    <property type="entry name" value="RmlC-like cupins"/>
    <property type="match status" value="1"/>
</dbReference>
<name>A0A9X1P6Q9_9BACT</name>
<keyword evidence="1" id="KW-0472">Membrane</keyword>
<proteinExistence type="predicted"/>
<keyword evidence="1" id="KW-0812">Transmembrane</keyword>
<comment type="caution">
    <text evidence="3">The sequence shown here is derived from an EMBL/GenBank/DDBJ whole genome shotgun (WGS) entry which is preliminary data.</text>
</comment>
<evidence type="ECO:0000256" key="1">
    <source>
        <dbReference type="SAM" id="Phobius"/>
    </source>
</evidence>
<evidence type="ECO:0000259" key="2">
    <source>
        <dbReference type="Pfam" id="PF07883"/>
    </source>
</evidence>
<protein>
    <submittedName>
        <fullName evidence="3">Cupin domain-containing protein</fullName>
    </submittedName>
</protein>
<feature type="transmembrane region" description="Helical" evidence="1">
    <location>
        <begin position="220"/>
        <end position="241"/>
    </location>
</feature>
<evidence type="ECO:0000313" key="3">
    <source>
        <dbReference type="EMBL" id="MCF0039766.1"/>
    </source>
</evidence>
<feature type="transmembrane region" description="Helical" evidence="1">
    <location>
        <begin position="140"/>
        <end position="161"/>
    </location>
</feature>
<sequence length="383" mass="43030">MTSVVQDHDQIKPPCVDLDDTNRIVELIKEIGEQERHFNTLTGTYKTMASTWLLAVFGGIGFVLANRIEPWLLYTAGIGIAGSVGILLLWIIDLCVYQRLLNAAFTEGLKIEERYIWLPRIRHVMVANVNTGSITTNLSWFYVLGVCAPLFIFDYCIGSYLLINFEIALTVGFMVSTGLLTFFLAYRIRFGSKEKRSEKPLKVNPEEIDVDKKFNKSQKIILVTVGPAVYLIVCIVIYASLTAKYDADTVKTISLKTNYDYLAPDGSEIRLLSAMASGSLAHCVLLPKGVSSAVQHRTVVEIWYILQGEGEIWREHNKVATVNRISPGASLTIPTHTKFQFRNTGADSLKILIVTMPPWPGSDEAIKVNDYWRTIEPDARFRK</sequence>
<keyword evidence="4" id="KW-1185">Reference proteome</keyword>
<keyword evidence="1" id="KW-1133">Transmembrane helix</keyword>
<organism evidence="3 4">
    <name type="scientific">Dyadobacter fanqingshengii</name>
    <dbReference type="NCBI Taxonomy" id="2906443"/>
    <lineage>
        <taxon>Bacteria</taxon>
        <taxon>Pseudomonadati</taxon>
        <taxon>Bacteroidota</taxon>
        <taxon>Cytophagia</taxon>
        <taxon>Cytophagales</taxon>
        <taxon>Spirosomataceae</taxon>
        <taxon>Dyadobacter</taxon>
    </lineage>
</organism>
<accession>A0A9X1P6Q9</accession>